<reference evidence="2 3" key="1">
    <citation type="journal article" date="2015" name="Genome Announc.">
        <title>Genome Sequence of Mushroom Soft-Rot Pathogen Janthinobacterium agaricidamnosum.</title>
        <authorList>
            <person name="Graupner K."/>
            <person name="Lackner G."/>
            <person name="Hertweck C."/>
        </authorList>
    </citation>
    <scope>NUCLEOTIDE SEQUENCE [LARGE SCALE GENOMIC DNA]</scope>
    <source>
        <strain evidence="3">NBRC 102515 / DSM 9628</strain>
    </source>
</reference>
<dbReference type="InterPro" id="IPR036597">
    <property type="entry name" value="Fido-like_dom_sf"/>
</dbReference>
<dbReference type="Proteomes" id="UP000027604">
    <property type="component" value="Chromosome I"/>
</dbReference>
<evidence type="ECO:0000313" key="3">
    <source>
        <dbReference type="Proteomes" id="UP000027604"/>
    </source>
</evidence>
<dbReference type="HOGENOM" id="CLU_711296_0_0_4"/>
<dbReference type="InterPro" id="IPR003812">
    <property type="entry name" value="Fido"/>
</dbReference>
<evidence type="ECO:0000259" key="1">
    <source>
        <dbReference type="PROSITE" id="PS51459"/>
    </source>
</evidence>
<accession>W0V6P4</accession>
<dbReference type="AlphaFoldDB" id="W0V6P4"/>
<evidence type="ECO:0000313" key="2">
    <source>
        <dbReference type="EMBL" id="CDG84489.1"/>
    </source>
</evidence>
<gene>
    <name evidence="2" type="ORF">GJA_3878</name>
</gene>
<organism evidence="2 3">
    <name type="scientific">Janthinobacterium agaricidamnosum NBRC 102515 = DSM 9628</name>
    <dbReference type="NCBI Taxonomy" id="1349767"/>
    <lineage>
        <taxon>Bacteria</taxon>
        <taxon>Pseudomonadati</taxon>
        <taxon>Pseudomonadota</taxon>
        <taxon>Betaproteobacteria</taxon>
        <taxon>Burkholderiales</taxon>
        <taxon>Oxalobacteraceae</taxon>
        <taxon>Janthinobacterium</taxon>
    </lineage>
</organism>
<dbReference type="EMBL" id="HG322949">
    <property type="protein sequence ID" value="CDG84489.1"/>
    <property type="molecule type" value="Genomic_DNA"/>
</dbReference>
<keyword evidence="3" id="KW-1185">Reference proteome</keyword>
<dbReference type="PROSITE" id="PS51459">
    <property type="entry name" value="FIDO"/>
    <property type="match status" value="1"/>
</dbReference>
<name>W0V6P4_9BURK</name>
<dbReference type="Gene3D" id="1.10.3290.10">
    <property type="entry name" value="Fido-like domain"/>
    <property type="match status" value="1"/>
</dbReference>
<proteinExistence type="predicted"/>
<sequence>MIAEVRKRLWAIGDSVLGRSFTKSHLSMAVMLDVLWEQHYKKSMTALATSDDQPVQEMFKAMHESIWTQYPPNAQPLSELIKKDNCKPKIKETFNLLKKDFNDHPPLEGIKDSDRWQLLVDGRKLEDMQKYGIKPNPLHAFLFDTDAGYAHGMASSLIGTAQLAAKPGQVSADDVIALHKIHSVGDIESRGMGFRAHFSADGIIRALNDMHALHTQSGNKFSANLKVGDITFIWMPNHGRGHVLVPGSNKPLPWDSSIPPEQMRSRLAQLGLEGGKLYQAQYARESLPEADLKEMVSKTLNDYYVGIRKRRITPEEKTLLALQVYHRLEFTHAFTDGNFRVASNVMNALQMRQGEPIGVFHDPNLSDGSSSKEALQQFRQGQMRFYEP</sequence>
<protein>
    <recommendedName>
        <fullName evidence="1">Fido domain-containing protein</fullName>
    </recommendedName>
</protein>
<dbReference type="KEGG" id="jag:GJA_3878"/>
<dbReference type="SUPFAM" id="SSF140931">
    <property type="entry name" value="Fic-like"/>
    <property type="match status" value="1"/>
</dbReference>
<dbReference type="PATRIC" id="fig|1349767.4.peg.465"/>
<feature type="domain" description="Fido" evidence="1">
    <location>
        <begin position="254"/>
        <end position="388"/>
    </location>
</feature>